<keyword evidence="3" id="KW-1185">Reference proteome</keyword>
<gene>
    <name evidence="2" type="ORF">EZV62_026269</name>
</gene>
<comment type="caution">
    <text evidence="2">The sequence shown here is derived from an EMBL/GenBank/DDBJ whole genome shotgun (WGS) entry which is preliminary data.</text>
</comment>
<protein>
    <submittedName>
        <fullName evidence="2">Uncharacterized protein</fullName>
    </submittedName>
</protein>
<feature type="compositionally biased region" description="Polar residues" evidence="1">
    <location>
        <begin position="21"/>
        <end position="36"/>
    </location>
</feature>
<evidence type="ECO:0000313" key="2">
    <source>
        <dbReference type="EMBL" id="TXG46975.1"/>
    </source>
</evidence>
<organism evidence="2 3">
    <name type="scientific">Acer yangbiense</name>
    <dbReference type="NCBI Taxonomy" id="1000413"/>
    <lineage>
        <taxon>Eukaryota</taxon>
        <taxon>Viridiplantae</taxon>
        <taxon>Streptophyta</taxon>
        <taxon>Embryophyta</taxon>
        <taxon>Tracheophyta</taxon>
        <taxon>Spermatophyta</taxon>
        <taxon>Magnoliopsida</taxon>
        <taxon>eudicotyledons</taxon>
        <taxon>Gunneridae</taxon>
        <taxon>Pentapetalae</taxon>
        <taxon>rosids</taxon>
        <taxon>malvids</taxon>
        <taxon>Sapindales</taxon>
        <taxon>Sapindaceae</taxon>
        <taxon>Hippocastanoideae</taxon>
        <taxon>Acereae</taxon>
        <taxon>Acer</taxon>
    </lineage>
</organism>
<dbReference type="PANTHER" id="PTHR33358">
    <property type="entry name" value="F-BOX PROTEIN WITH A DOMAIN PROTEIN"/>
    <property type="match status" value="1"/>
</dbReference>
<proteinExistence type="predicted"/>
<feature type="region of interest" description="Disordered" evidence="1">
    <location>
        <begin position="16"/>
        <end position="36"/>
    </location>
</feature>
<dbReference type="Proteomes" id="UP000323000">
    <property type="component" value="Chromosome 13"/>
</dbReference>
<dbReference type="EMBL" id="VAHF01000013">
    <property type="protein sequence ID" value="TXG46975.1"/>
    <property type="molecule type" value="Genomic_DNA"/>
</dbReference>
<dbReference type="PANTHER" id="PTHR33358:SF12">
    <property type="entry name" value="F-BOX PROTEIN WITH A DOMAIN PROTEIN"/>
    <property type="match status" value="1"/>
</dbReference>
<evidence type="ECO:0000313" key="3">
    <source>
        <dbReference type="Proteomes" id="UP000323000"/>
    </source>
</evidence>
<name>A0A5C7GQZ8_9ROSI</name>
<dbReference type="Pfam" id="PF14476">
    <property type="entry name" value="Chloroplast_duf"/>
    <property type="match status" value="1"/>
</dbReference>
<dbReference type="OrthoDB" id="1897643at2759"/>
<dbReference type="AlphaFoldDB" id="A0A5C7GQZ8"/>
<sequence length="143" mass="15625">MKKNLKTNQRQQCRCLDGHQTAGSNENGETTKQGNGWNVEMETEMREIVKVLKTKDREDYERLGNLVLKINKFLAISSPLLTGIAAVGSFLGSPSLAVAAGALTAVVNSFEHGGQVGMVLEMYRNCGGFFKLLEESIESTINT</sequence>
<evidence type="ECO:0000256" key="1">
    <source>
        <dbReference type="SAM" id="MobiDB-lite"/>
    </source>
</evidence>
<accession>A0A5C7GQZ8</accession>
<dbReference type="InterPro" id="IPR027949">
    <property type="entry name" value="Chloroplast_duf"/>
</dbReference>
<reference evidence="3" key="1">
    <citation type="journal article" date="2019" name="Gigascience">
        <title>De novo genome assembly of the endangered Acer yangbiense, a plant species with extremely small populations endemic to Yunnan Province, China.</title>
        <authorList>
            <person name="Yang J."/>
            <person name="Wariss H.M."/>
            <person name="Tao L."/>
            <person name="Zhang R."/>
            <person name="Yun Q."/>
            <person name="Hollingsworth P."/>
            <person name="Dao Z."/>
            <person name="Luo G."/>
            <person name="Guo H."/>
            <person name="Ma Y."/>
            <person name="Sun W."/>
        </authorList>
    </citation>
    <scope>NUCLEOTIDE SEQUENCE [LARGE SCALE GENOMIC DNA]</scope>
    <source>
        <strain evidence="3">cv. Malutang</strain>
    </source>
</reference>